<sequence>MNKLKKFFNTTPKDLNMQNTTINEIAHLMSSAEPNIHRLPTNFAKKVSIICAEMCDEENASDSPPGFQTEKKL</sequence>
<evidence type="ECO:0000313" key="1">
    <source>
        <dbReference type="EMBL" id="AGF77426.1"/>
    </source>
</evidence>
<keyword evidence="2" id="KW-1185">Reference proteome</keyword>
<dbReference type="RefSeq" id="WP_015403122.1">
    <property type="nucleotide sequence ID" value="NC_020304.1"/>
</dbReference>
<reference evidence="2" key="1">
    <citation type="journal article" date="2013" name="Stand. Genomic Sci.">
        <title>Complete genome sequence of Desulfocapsa sulfexigens, a marine deltaproteobacterium specialized in disproportionating inorganic sulfur compounds.</title>
        <authorList>
            <person name="Finster K.W."/>
            <person name="Kjeldsen K.U."/>
            <person name="Kube M."/>
            <person name="Reinhardt R."/>
            <person name="Mussmann M."/>
            <person name="Amann R."/>
            <person name="Schreiber L."/>
        </authorList>
    </citation>
    <scope>NUCLEOTIDE SEQUENCE [LARGE SCALE GENOMIC DNA]</scope>
    <source>
        <strain evidence="2">DSM 10523 / SB164P1</strain>
    </source>
</reference>
<organism evidence="1 2">
    <name type="scientific">Desulfocapsa sulfexigens (strain DSM 10523 / SB164P1)</name>
    <dbReference type="NCBI Taxonomy" id="1167006"/>
    <lineage>
        <taxon>Bacteria</taxon>
        <taxon>Pseudomonadati</taxon>
        <taxon>Thermodesulfobacteriota</taxon>
        <taxon>Desulfobulbia</taxon>
        <taxon>Desulfobulbales</taxon>
        <taxon>Desulfocapsaceae</taxon>
        <taxon>Desulfocapsa</taxon>
    </lineage>
</organism>
<dbReference type="AlphaFoldDB" id="M1PLU9"/>
<dbReference type="KEGG" id="dsf:UWK_00852"/>
<dbReference type="STRING" id="1167006.UWK_00852"/>
<dbReference type="Proteomes" id="UP000011721">
    <property type="component" value="Chromosome"/>
</dbReference>
<gene>
    <name evidence="1" type="ordered locus">UWK_00852</name>
</gene>
<proteinExistence type="predicted"/>
<protein>
    <submittedName>
        <fullName evidence="1">Uncharacterized protein</fullName>
    </submittedName>
</protein>
<dbReference type="HOGENOM" id="CLU_2698669_0_0_7"/>
<evidence type="ECO:0000313" key="2">
    <source>
        <dbReference type="Proteomes" id="UP000011721"/>
    </source>
</evidence>
<name>M1PLU9_DESSD</name>
<accession>M1PLU9</accession>
<dbReference type="EMBL" id="CP003985">
    <property type="protein sequence ID" value="AGF77426.1"/>
    <property type="molecule type" value="Genomic_DNA"/>
</dbReference>